<proteinExistence type="predicted"/>
<dbReference type="InterPro" id="IPR016181">
    <property type="entry name" value="Acyl_CoA_acyltransferase"/>
</dbReference>
<dbReference type="EMBL" id="AP024412">
    <property type="protein sequence ID" value="BCR36324.1"/>
    <property type="molecule type" value="Genomic_DNA"/>
</dbReference>
<organism evidence="1 2">
    <name type="scientific">Mariniplasma anaerobium</name>
    <dbReference type="NCBI Taxonomy" id="2735436"/>
    <lineage>
        <taxon>Bacteria</taxon>
        <taxon>Bacillati</taxon>
        <taxon>Mycoplasmatota</taxon>
        <taxon>Mollicutes</taxon>
        <taxon>Acholeplasmatales</taxon>
        <taxon>Acholeplasmataceae</taxon>
        <taxon>Mariniplasma</taxon>
    </lineage>
</organism>
<dbReference type="SUPFAM" id="SSF55729">
    <property type="entry name" value="Acyl-CoA N-acyltransferases (Nat)"/>
    <property type="match status" value="1"/>
</dbReference>
<dbReference type="CDD" id="cd04301">
    <property type="entry name" value="NAT_SF"/>
    <property type="match status" value="1"/>
</dbReference>
<dbReference type="Pfam" id="PF00583">
    <property type="entry name" value="Acetyltransf_1"/>
    <property type="match status" value="1"/>
</dbReference>
<dbReference type="KEGG" id="manr:MPAN_012170"/>
<reference evidence="1" key="1">
    <citation type="submission" date="2021-01" db="EMBL/GenBank/DDBJ databases">
        <title>Draft genome sequence of Acholeplasmataceae bacterium strain Mahy22.</title>
        <authorList>
            <person name="Watanabe M."/>
            <person name="Kojima H."/>
            <person name="Fukui M."/>
        </authorList>
    </citation>
    <scope>NUCLEOTIDE SEQUENCE</scope>
    <source>
        <strain evidence="1">Mahy22</strain>
    </source>
</reference>
<sequence>MKNFNHIIEQFKYHSLLYLLPSRDIKMLKDDKDGFIFTFYDEQLQLEELRFAVNDSKALLDILRKHPKELLIPFVPKSWIPKLEDVGAKLRSVFKDYKKTDFSDVKITENFLFLQRNEAEQASILTRQATGESRGFFGQTKTWFEGWLDGSLEDVIENNLFVQSVIVKKNENNQLIGLICVGVHTKNNPTCWIRELVVDKTYANQKIAQNLLKQGLAYGKSKGAVQASLLVDELNINAIHIYSKFGFKPNDEDGQIDMILNEKN</sequence>
<dbReference type="Proteomes" id="UP000620133">
    <property type="component" value="Chromosome"/>
</dbReference>
<gene>
    <name evidence="1" type="ORF">MPAN_012170</name>
</gene>
<protein>
    <submittedName>
        <fullName evidence="1">Uncharacterized protein</fullName>
    </submittedName>
</protein>
<evidence type="ECO:0000313" key="2">
    <source>
        <dbReference type="Proteomes" id="UP000620133"/>
    </source>
</evidence>
<dbReference type="RefSeq" id="WP_176238859.1">
    <property type="nucleotide sequence ID" value="NZ_AP024412.1"/>
</dbReference>
<name>A0A7U9TJV7_9MOLU</name>
<dbReference type="InterPro" id="IPR000182">
    <property type="entry name" value="GNAT_dom"/>
</dbReference>
<dbReference type="GO" id="GO:0016747">
    <property type="term" value="F:acyltransferase activity, transferring groups other than amino-acyl groups"/>
    <property type="evidence" value="ECO:0007669"/>
    <property type="project" value="InterPro"/>
</dbReference>
<accession>A0A7U9TJV7</accession>
<dbReference type="Gene3D" id="3.40.630.30">
    <property type="match status" value="1"/>
</dbReference>
<evidence type="ECO:0000313" key="1">
    <source>
        <dbReference type="EMBL" id="BCR36324.1"/>
    </source>
</evidence>
<dbReference type="PROSITE" id="PS51186">
    <property type="entry name" value="GNAT"/>
    <property type="match status" value="1"/>
</dbReference>
<dbReference type="AlphaFoldDB" id="A0A7U9TJV7"/>
<keyword evidence="2" id="KW-1185">Reference proteome</keyword>